<accession>J9FY79</accession>
<gene>
    <name evidence="1" type="ORF">EVA_19569</name>
</gene>
<proteinExistence type="predicted"/>
<dbReference type="Gene3D" id="3.40.630.10">
    <property type="entry name" value="Zn peptidases"/>
    <property type="match status" value="1"/>
</dbReference>
<protein>
    <submittedName>
        <fullName evidence="1">Aspartyl aminopeptidase</fullName>
    </submittedName>
</protein>
<reference evidence="1" key="1">
    <citation type="journal article" date="2012" name="PLoS ONE">
        <title>Gene sets for utilization of primary and secondary nutrition supplies in the distal gut of endangered iberian lynx.</title>
        <authorList>
            <person name="Alcaide M."/>
            <person name="Messina E."/>
            <person name="Richter M."/>
            <person name="Bargiela R."/>
            <person name="Peplies J."/>
            <person name="Huws S.A."/>
            <person name="Newbold C.J."/>
            <person name="Golyshin P.N."/>
            <person name="Simon M.A."/>
            <person name="Lopez G."/>
            <person name="Yakimov M.M."/>
            <person name="Ferrer M."/>
        </authorList>
    </citation>
    <scope>NUCLEOTIDE SEQUENCE</scope>
</reference>
<dbReference type="AlphaFoldDB" id="J9FY79"/>
<sequence length="172" mass="18855">AEQNDRKLSEGTQGRGTDIIVGSLPYEDKVVANRIKLMTMKLLNEKYGITERDFYRAEIEAVPAYTARDIGFDRGLIGAYGQDDRIDAYPALMAEIECKNPAFTNICVLTDKEEIGSDGVTGLASMYVFHFLQQLCAGQGVDDIACFQHSKCLSADVTAAYDPSFASAFDAD</sequence>
<dbReference type="PANTHER" id="PTHR28570:SF2">
    <property type="entry name" value="M18 FAMILY AMINOPEPTIDASE 1-RELATED"/>
    <property type="match status" value="1"/>
</dbReference>
<keyword evidence="1" id="KW-0378">Hydrolase</keyword>
<dbReference type="GO" id="GO:0004177">
    <property type="term" value="F:aminopeptidase activity"/>
    <property type="evidence" value="ECO:0007669"/>
    <property type="project" value="UniProtKB-KW"/>
</dbReference>
<dbReference type="SUPFAM" id="SSF53187">
    <property type="entry name" value="Zn-dependent exopeptidases"/>
    <property type="match status" value="1"/>
</dbReference>
<keyword evidence="1" id="KW-0031">Aminopeptidase</keyword>
<comment type="caution">
    <text evidence="1">The sequence shown here is derived from an EMBL/GenBank/DDBJ whole genome shotgun (WGS) entry which is preliminary data.</text>
</comment>
<dbReference type="InterPro" id="IPR001948">
    <property type="entry name" value="Peptidase_M18"/>
</dbReference>
<name>J9FY79_9ZZZZ</name>
<organism evidence="1">
    <name type="scientific">gut metagenome</name>
    <dbReference type="NCBI Taxonomy" id="749906"/>
    <lineage>
        <taxon>unclassified sequences</taxon>
        <taxon>metagenomes</taxon>
        <taxon>organismal metagenomes</taxon>
    </lineage>
</organism>
<dbReference type="EMBL" id="AMCI01007613">
    <property type="protein sequence ID" value="EJW92324.1"/>
    <property type="molecule type" value="Genomic_DNA"/>
</dbReference>
<keyword evidence="1" id="KW-0645">Protease</keyword>
<feature type="non-terminal residue" evidence="1">
    <location>
        <position position="172"/>
    </location>
</feature>
<dbReference type="GO" id="GO:0006508">
    <property type="term" value="P:proteolysis"/>
    <property type="evidence" value="ECO:0007669"/>
    <property type="project" value="InterPro"/>
</dbReference>
<evidence type="ECO:0000313" key="1">
    <source>
        <dbReference type="EMBL" id="EJW92324.1"/>
    </source>
</evidence>
<feature type="non-terminal residue" evidence="1">
    <location>
        <position position="1"/>
    </location>
</feature>
<dbReference type="PANTHER" id="PTHR28570">
    <property type="entry name" value="ASPARTYL AMINOPEPTIDASE"/>
    <property type="match status" value="1"/>
</dbReference>
<dbReference type="Pfam" id="PF02127">
    <property type="entry name" value="Peptidase_M18"/>
    <property type="match status" value="1"/>
</dbReference>
<dbReference type="GO" id="GO:0008270">
    <property type="term" value="F:zinc ion binding"/>
    <property type="evidence" value="ECO:0007669"/>
    <property type="project" value="InterPro"/>
</dbReference>